<name>A0AAD1BXI9_METFU</name>
<proteinExistence type="predicted"/>
<evidence type="ECO:0000256" key="1">
    <source>
        <dbReference type="SAM" id="MobiDB-lite"/>
    </source>
</evidence>
<sequence length="63" mass="6741">MHVGSTCVVVIGSPGATLSALDRRGHNPNGWVPLALLLYSRSESPRPGRPGPRTRRTPQELPA</sequence>
<dbReference type="Proteomes" id="UP000218554">
    <property type="component" value="Chromosome"/>
</dbReference>
<evidence type="ECO:0000313" key="3">
    <source>
        <dbReference type="Proteomes" id="UP000218554"/>
    </source>
</evidence>
<dbReference type="KEGG" id="pfuw:KF707C_17530"/>
<reference evidence="3" key="1">
    <citation type="submission" date="2015-05" db="EMBL/GenBank/DDBJ databases">
        <title>Draft genome sequencing of a biphenyl-degrading bacterium, Pseudomonas balearica KF707 (=NBRC110670).</title>
        <authorList>
            <person name="Kimura N."/>
            <person name="Hirose J."/>
            <person name="Watanabe T."/>
            <person name="Suenaga H."/>
            <person name="Fujihara H."/>
            <person name="Noguchi M."/>
            <person name="Hashimoto M."/>
            <person name="Shimodaira J."/>
            <person name="Tsuchikane K."/>
            <person name="Hosoyama A."/>
            <person name="Yamazoe A."/>
            <person name="Fujita N."/>
            <person name="Furukawa K."/>
        </authorList>
    </citation>
    <scope>NUCLEOTIDE SEQUENCE [LARGE SCALE GENOMIC DNA]</scope>
    <source>
        <strain evidence="3">DSM 10086 / NBRC 110670 / KF707</strain>
    </source>
</reference>
<organism evidence="2 3">
    <name type="scientific">Metapseudomonas furukawaii</name>
    <name type="common">Pseudomonas furukawaii</name>
    <dbReference type="NCBI Taxonomy" id="1149133"/>
    <lineage>
        <taxon>Bacteria</taxon>
        <taxon>Pseudomonadati</taxon>
        <taxon>Pseudomonadota</taxon>
        <taxon>Gammaproteobacteria</taxon>
        <taxon>Pseudomonadales</taxon>
        <taxon>Pseudomonadaceae</taxon>
        <taxon>Metapseudomonas</taxon>
    </lineage>
</organism>
<dbReference type="AlphaFoldDB" id="A0AAD1BXI9"/>
<reference evidence="2 3" key="2">
    <citation type="journal article" date="2017" name="Int. J. Syst. Evol. Microbiol.">
        <title>Pseudomonas furukawaii sp. nov., a polychlorinated biphenyl-degrading bacterium isolated from biphenyl-contaminated soil in Japan.</title>
        <authorList>
            <person name="Kimura N."/>
            <person name="Watanabe T."/>
            <person name="Suenaga H."/>
            <person name="Fujihara H."/>
            <person name="Futagami T."/>
            <person name="Goto M."/>
            <person name="Hanada S."/>
            <person name="Hirose J."/>
        </authorList>
    </citation>
    <scope>NUCLEOTIDE SEQUENCE [LARGE SCALE GENOMIC DNA]</scope>
    <source>
        <strain evidence="3">DSM 10086 / NBRC 110670 / KF707</strain>
    </source>
</reference>
<protein>
    <submittedName>
        <fullName evidence="2">Uncharacterized protein</fullName>
    </submittedName>
</protein>
<accession>A0AAD1BXI9</accession>
<evidence type="ECO:0000313" key="2">
    <source>
        <dbReference type="EMBL" id="BAU73441.1"/>
    </source>
</evidence>
<gene>
    <name evidence="2" type="ORF">KF707C_17530</name>
</gene>
<feature type="region of interest" description="Disordered" evidence="1">
    <location>
        <begin position="41"/>
        <end position="63"/>
    </location>
</feature>
<keyword evidence="3" id="KW-1185">Reference proteome</keyword>
<dbReference type="EMBL" id="AP014862">
    <property type="protein sequence ID" value="BAU73441.1"/>
    <property type="molecule type" value="Genomic_DNA"/>
</dbReference>